<evidence type="ECO:0000259" key="1">
    <source>
        <dbReference type="Pfam" id="PF00656"/>
    </source>
</evidence>
<dbReference type="EMBL" id="CP114413">
    <property type="protein sequence ID" value="WAZ26724.1"/>
    <property type="molecule type" value="Genomic_DNA"/>
</dbReference>
<organism evidence="2 3">
    <name type="scientific">Streptomyces cinnabarinus</name>
    <dbReference type="NCBI Taxonomy" id="67287"/>
    <lineage>
        <taxon>Bacteria</taxon>
        <taxon>Bacillati</taxon>
        <taxon>Actinomycetota</taxon>
        <taxon>Actinomycetes</taxon>
        <taxon>Kitasatosporales</taxon>
        <taxon>Streptomycetaceae</taxon>
        <taxon>Streptomyces</taxon>
    </lineage>
</organism>
<dbReference type="Proteomes" id="UP001164439">
    <property type="component" value="Chromosome"/>
</dbReference>
<evidence type="ECO:0000313" key="3">
    <source>
        <dbReference type="Proteomes" id="UP001164439"/>
    </source>
</evidence>
<gene>
    <name evidence="2" type="ORF">STRCI_008350</name>
</gene>
<dbReference type="Pfam" id="PF00656">
    <property type="entry name" value="Peptidase_C14"/>
    <property type="match status" value="1"/>
</dbReference>
<dbReference type="Gene3D" id="3.40.50.1460">
    <property type="match status" value="1"/>
</dbReference>
<name>A0ABY7KQU4_9ACTN</name>
<dbReference type="SUPFAM" id="SSF52129">
    <property type="entry name" value="Caspase-like"/>
    <property type="match status" value="1"/>
</dbReference>
<keyword evidence="3" id="KW-1185">Reference proteome</keyword>
<feature type="domain" description="Peptidase C14 caspase" evidence="1">
    <location>
        <begin position="87"/>
        <end position="173"/>
    </location>
</feature>
<dbReference type="InterPro" id="IPR011600">
    <property type="entry name" value="Pept_C14_caspase"/>
</dbReference>
<evidence type="ECO:0000313" key="2">
    <source>
        <dbReference type="EMBL" id="WAZ26724.1"/>
    </source>
</evidence>
<reference evidence="2" key="1">
    <citation type="submission" date="2022-12" db="EMBL/GenBank/DDBJ databases">
        <authorList>
            <person name="Ruckert C."/>
            <person name="Busche T."/>
            <person name="Kalinowski J."/>
            <person name="Wittmann C."/>
        </authorList>
    </citation>
    <scope>NUCLEOTIDE SEQUENCE</scope>
    <source>
        <strain evidence="2">DSM 40467</strain>
    </source>
</reference>
<dbReference type="RefSeq" id="WP_269664210.1">
    <property type="nucleotide sequence ID" value="NZ_CP114413.1"/>
</dbReference>
<sequence>MIGVGGYPHLASGARARGRVPRLLRGLGPLTSPPRSALAFARHLVDGTDGIWQTPLRSVDVLLSWAADDTDGLGQAASVQASPAGLDDIREAFERWTASCSTDPDNVGILYFCGHGLQSDGQILLADDINRFAESPFAQAFDFDRTRLALQQRGPRTQFFVIDACRVGGSGDEPPAVLALADRTVFGLSVRQNELTVRMPPYSEATGYPEQVSHLTSALIKALDGQAAETDDAGEWVVRMEGISGAINTLLMRELGVEALDQGVETTIVGDAVLYRLHEAPAARLTVRCLPPEAASRTKLTCVPHEPPDSPHIHGGQPVDARPTADGERIRQWELHLRAGVYTVRAACDEAAAVSRCLPVWPPHSRTSLRVAP</sequence>
<protein>
    <submittedName>
        <fullName evidence="2">Caspase family protein</fullName>
    </submittedName>
</protein>
<accession>A0ABY7KQU4</accession>
<dbReference type="InterPro" id="IPR029030">
    <property type="entry name" value="Caspase-like_dom_sf"/>
</dbReference>
<proteinExistence type="predicted"/>